<dbReference type="InterPro" id="IPR029036">
    <property type="entry name" value="P5CR_dimer"/>
</dbReference>
<dbReference type="RefSeq" id="WP_181735425.1">
    <property type="nucleotide sequence ID" value="NZ_JACEIP010000015.1"/>
</dbReference>
<keyword evidence="7 9" id="KW-0560">Oxidoreductase</keyword>
<dbReference type="Pfam" id="PF14748">
    <property type="entry name" value="P5CR_dimer"/>
    <property type="match status" value="1"/>
</dbReference>
<dbReference type="FunFam" id="1.10.3730.10:FF:000001">
    <property type="entry name" value="Pyrroline-5-carboxylate reductase"/>
    <property type="match status" value="1"/>
</dbReference>
<evidence type="ECO:0000313" key="16">
    <source>
        <dbReference type="Proteomes" id="UP000530514"/>
    </source>
</evidence>
<dbReference type="GO" id="GO:0004735">
    <property type="term" value="F:pyrroline-5-carboxylate reductase activity"/>
    <property type="evidence" value="ECO:0007669"/>
    <property type="project" value="UniProtKB-UniRule"/>
</dbReference>
<dbReference type="PIRSF" id="PIRSF000193">
    <property type="entry name" value="Pyrrol-5-carb_rd"/>
    <property type="match status" value="1"/>
</dbReference>
<evidence type="ECO:0000256" key="9">
    <source>
        <dbReference type="HAMAP-Rule" id="MF_01925"/>
    </source>
</evidence>
<reference evidence="15 16" key="1">
    <citation type="submission" date="2020-07" db="EMBL/GenBank/DDBJ databases">
        <authorList>
            <person name="Feng H."/>
        </authorList>
    </citation>
    <scope>NUCLEOTIDE SEQUENCE [LARGE SCALE GENOMIC DNA]</scope>
    <source>
        <strain evidence="16">s-11</strain>
    </source>
</reference>
<dbReference type="FunFam" id="3.40.50.720:FF:000190">
    <property type="entry name" value="Pyrroline-5-carboxylate reductase"/>
    <property type="match status" value="1"/>
</dbReference>
<dbReference type="PANTHER" id="PTHR11645:SF49">
    <property type="entry name" value="PYRROLINE-5-CARBOXYLATE REDUCTASE 1"/>
    <property type="match status" value="1"/>
</dbReference>
<comment type="similarity">
    <text evidence="2 9 12">Belongs to the pyrroline-5-carboxylate reductase family.</text>
</comment>
<keyword evidence="3 9" id="KW-0963">Cytoplasm</keyword>
<evidence type="ECO:0000256" key="3">
    <source>
        <dbReference type="ARBA" id="ARBA00022490"/>
    </source>
</evidence>
<dbReference type="Pfam" id="PF03807">
    <property type="entry name" value="F420_oxidored"/>
    <property type="match status" value="1"/>
</dbReference>
<accession>A0A7W2AIY3</accession>
<evidence type="ECO:0000259" key="13">
    <source>
        <dbReference type="Pfam" id="PF03807"/>
    </source>
</evidence>
<evidence type="ECO:0000256" key="12">
    <source>
        <dbReference type="RuleBase" id="RU003903"/>
    </source>
</evidence>
<evidence type="ECO:0000256" key="1">
    <source>
        <dbReference type="ARBA" id="ARBA00004496"/>
    </source>
</evidence>
<feature type="binding site" evidence="11">
    <location>
        <begin position="73"/>
        <end position="76"/>
    </location>
    <ligand>
        <name>NADP(+)</name>
        <dbReference type="ChEBI" id="CHEBI:58349"/>
    </ligand>
</feature>
<evidence type="ECO:0000256" key="2">
    <source>
        <dbReference type="ARBA" id="ARBA00005525"/>
    </source>
</evidence>
<comment type="function">
    <text evidence="8 9">Catalyzes the reduction of 1-pyrroline-5-carboxylate (PCA) to L-proline.</text>
</comment>
<feature type="domain" description="Pyrroline-5-carboxylate reductase dimerisation" evidence="14">
    <location>
        <begin position="165"/>
        <end position="269"/>
    </location>
</feature>
<dbReference type="SUPFAM" id="SSF48179">
    <property type="entry name" value="6-phosphogluconate dehydrogenase C-terminal domain-like"/>
    <property type="match status" value="1"/>
</dbReference>
<evidence type="ECO:0000256" key="11">
    <source>
        <dbReference type="PIRSR" id="PIRSR000193-1"/>
    </source>
</evidence>
<dbReference type="AlphaFoldDB" id="A0A7W2AIY3"/>
<feature type="domain" description="Pyrroline-5-carboxylate reductase catalytic N-terminal" evidence="13">
    <location>
        <begin position="6"/>
        <end position="102"/>
    </location>
</feature>
<protein>
    <recommendedName>
        <fullName evidence="9 10">Pyrroline-5-carboxylate reductase</fullName>
        <shortName evidence="9">P5C reductase</shortName>
        <shortName evidence="9">P5CR</shortName>
        <ecNumber evidence="9 10">1.5.1.2</ecNumber>
    </recommendedName>
    <alternativeName>
        <fullName evidence="9">PCA reductase</fullName>
    </alternativeName>
</protein>
<sequence length="277" mass="29841">MLQERTIGFIGAGSMAEAILAGLLRQKEVSRKQISIINREDQERLKELTERYRLDETKQRIETVAKSDIVILAVKPKDVPEVLQTWGHLFSEDQMLLSVAAGISTSLLEQHVAGKMAVIRVMPNTSCAVGQSATAICPGSHVSPEQLETARLIFRSIGSVIVVDESLMDAVTGLSGSGPAYVYYLAESLEAAGISAGLSPETSRALTVQTLLGASQMLLKTGKAAEELRREVTSPGGTTMAGLEVLDQYQLDEAIKKAVLRAKARSVEMGQQIAITF</sequence>
<dbReference type="EMBL" id="JACEIP010000015">
    <property type="protein sequence ID" value="MBA4543373.1"/>
    <property type="molecule type" value="Genomic_DNA"/>
</dbReference>
<evidence type="ECO:0000256" key="5">
    <source>
        <dbReference type="ARBA" id="ARBA00022650"/>
    </source>
</evidence>
<keyword evidence="16" id="KW-1185">Reference proteome</keyword>
<proteinExistence type="inferred from homology"/>
<evidence type="ECO:0000256" key="10">
    <source>
        <dbReference type="NCBIfam" id="TIGR00112"/>
    </source>
</evidence>
<feature type="binding site" evidence="11">
    <location>
        <begin position="10"/>
        <end position="15"/>
    </location>
    <ligand>
        <name>NADP(+)</name>
        <dbReference type="ChEBI" id="CHEBI:58349"/>
    </ligand>
</feature>
<evidence type="ECO:0000259" key="14">
    <source>
        <dbReference type="Pfam" id="PF14748"/>
    </source>
</evidence>
<dbReference type="Gene3D" id="1.10.3730.10">
    <property type="entry name" value="ProC C-terminal domain-like"/>
    <property type="match status" value="1"/>
</dbReference>
<dbReference type="PANTHER" id="PTHR11645">
    <property type="entry name" value="PYRROLINE-5-CARBOXYLATE REDUCTASE"/>
    <property type="match status" value="1"/>
</dbReference>
<dbReference type="InterPro" id="IPR053790">
    <property type="entry name" value="P5CR-like_CS"/>
</dbReference>
<comment type="pathway">
    <text evidence="9 12">Amino-acid biosynthesis; L-proline biosynthesis; L-proline from L-glutamate 5-semialdehyde: step 1/1.</text>
</comment>
<evidence type="ECO:0000256" key="4">
    <source>
        <dbReference type="ARBA" id="ARBA00022605"/>
    </source>
</evidence>
<dbReference type="GO" id="GO:0005737">
    <property type="term" value="C:cytoplasm"/>
    <property type="evidence" value="ECO:0007669"/>
    <property type="project" value="UniProtKB-SubCell"/>
</dbReference>
<dbReference type="GO" id="GO:0055129">
    <property type="term" value="P:L-proline biosynthetic process"/>
    <property type="evidence" value="ECO:0007669"/>
    <property type="project" value="UniProtKB-UniRule"/>
</dbReference>
<comment type="subcellular location">
    <subcellularLocation>
        <location evidence="1 9">Cytoplasm</location>
    </subcellularLocation>
</comment>
<keyword evidence="5 9" id="KW-0641">Proline biosynthesis</keyword>
<keyword evidence="6 9" id="KW-0521">NADP</keyword>
<dbReference type="SUPFAM" id="SSF51735">
    <property type="entry name" value="NAD(P)-binding Rossmann-fold domains"/>
    <property type="match status" value="1"/>
</dbReference>
<dbReference type="UniPathway" id="UPA00098">
    <property type="reaction ID" value="UER00361"/>
</dbReference>
<name>A0A7W2AIY3_9BACL</name>
<dbReference type="EC" id="1.5.1.2" evidence="9 10"/>
<gene>
    <name evidence="9 15" type="primary">proC</name>
    <name evidence="15" type="ORF">H1164_10745</name>
</gene>
<evidence type="ECO:0000256" key="7">
    <source>
        <dbReference type="ARBA" id="ARBA00023002"/>
    </source>
</evidence>
<comment type="catalytic activity">
    <reaction evidence="9">
        <text>L-proline + NAD(+) = (S)-1-pyrroline-5-carboxylate + NADH + 2 H(+)</text>
        <dbReference type="Rhea" id="RHEA:14105"/>
        <dbReference type="ChEBI" id="CHEBI:15378"/>
        <dbReference type="ChEBI" id="CHEBI:17388"/>
        <dbReference type="ChEBI" id="CHEBI:57540"/>
        <dbReference type="ChEBI" id="CHEBI:57945"/>
        <dbReference type="ChEBI" id="CHEBI:60039"/>
        <dbReference type="EC" id="1.5.1.2"/>
    </reaction>
</comment>
<comment type="caution">
    <text evidence="15">The sequence shown here is derived from an EMBL/GenBank/DDBJ whole genome shotgun (WGS) entry which is preliminary data.</text>
</comment>
<dbReference type="InterPro" id="IPR008927">
    <property type="entry name" value="6-PGluconate_DH-like_C_sf"/>
</dbReference>
<keyword evidence="4 9" id="KW-0028">Amino-acid biosynthesis</keyword>
<dbReference type="HAMAP" id="MF_01925">
    <property type="entry name" value="P5C_reductase"/>
    <property type="match status" value="1"/>
</dbReference>
<dbReference type="InterPro" id="IPR028939">
    <property type="entry name" value="P5C_Rdtase_cat_N"/>
</dbReference>
<evidence type="ECO:0000313" key="15">
    <source>
        <dbReference type="EMBL" id="MBA4543373.1"/>
    </source>
</evidence>
<evidence type="ECO:0000256" key="6">
    <source>
        <dbReference type="ARBA" id="ARBA00022857"/>
    </source>
</evidence>
<dbReference type="PROSITE" id="PS00521">
    <property type="entry name" value="P5CR"/>
    <property type="match status" value="1"/>
</dbReference>
<dbReference type="InterPro" id="IPR036291">
    <property type="entry name" value="NAD(P)-bd_dom_sf"/>
</dbReference>
<dbReference type="Proteomes" id="UP000530514">
    <property type="component" value="Unassembled WGS sequence"/>
</dbReference>
<dbReference type="InterPro" id="IPR000304">
    <property type="entry name" value="Pyrroline-COOH_reductase"/>
</dbReference>
<organism evidence="15 16">
    <name type="scientific">Thermoactinomyces daqus</name>
    <dbReference type="NCBI Taxonomy" id="1329516"/>
    <lineage>
        <taxon>Bacteria</taxon>
        <taxon>Bacillati</taxon>
        <taxon>Bacillota</taxon>
        <taxon>Bacilli</taxon>
        <taxon>Bacillales</taxon>
        <taxon>Thermoactinomycetaceae</taxon>
        <taxon>Thermoactinomyces</taxon>
    </lineage>
</organism>
<comment type="catalytic activity">
    <reaction evidence="9 12">
        <text>L-proline + NADP(+) = (S)-1-pyrroline-5-carboxylate + NADPH + 2 H(+)</text>
        <dbReference type="Rhea" id="RHEA:14109"/>
        <dbReference type="ChEBI" id="CHEBI:15378"/>
        <dbReference type="ChEBI" id="CHEBI:17388"/>
        <dbReference type="ChEBI" id="CHEBI:57783"/>
        <dbReference type="ChEBI" id="CHEBI:58349"/>
        <dbReference type="ChEBI" id="CHEBI:60039"/>
        <dbReference type="EC" id="1.5.1.2"/>
    </reaction>
</comment>
<dbReference type="Gene3D" id="3.40.50.720">
    <property type="entry name" value="NAD(P)-binding Rossmann-like Domain"/>
    <property type="match status" value="1"/>
</dbReference>
<dbReference type="NCBIfam" id="TIGR00112">
    <property type="entry name" value="proC"/>
    <property type="match status" value="1"/>
</dbReference>
<evidence type="ECO:0000256" key="8">
    <source>
        <dbReference type="ARBA" id="ARBA00058118"/>
    </source>
</evidence>